<dbReference type="Proteomes" id="UP001179280">
    <property type="component" value="Unassembled WGS sequence"/>
</dbReference>
<comment type="caution">
    <text evidence="4">The sequence shown here is derived from an EMBL/GenBank/DDBJ whole genome shotgun (WGS) entry which is preliminary data.</text>
</comment>
<keyword evidence="5" id="KW-1185">Reference proteome</keyword>
<dbReference type="InterPro" id="IPR000683">
    <property type="entry name" value="Gfo/Idh/MocA-like_OxRdtase_N"/>
</dbReference>
<dbReference type="PANTHER" id="PTHR43818">
    <property type="entry name" value="BCDNA.GH03377"/>
    <property type="match status" value="1"/>
</dbReference>
<dbReference type="Pfam" id="PF01408">
    <property type="entry name" value="GFO_IDH_MocA"/>
    <property type="match status" value="1"/>
</dbReference>
<evidence type="ECO:0000256" key="1">
    <source>
        <dbReference type="ARBA" id="ARBA00023002"/>
    </source>
</evidence>
<dbReference type="InterPro" id="IPR055170">
    <property type="entry name" value="GFO_IDH_MocA-like_dom"/>
</dbReference>
<dbReference type="Gene3D" id="3.30.360.10">
    <property type="entry name" value="Dihydrodipicolinate Reductase, domain 2"/>
    <property type="match status" value="1"/>
</dbReference>
<evidence type="ECO:0000313" key="4">
    <source>
        <dbReference type="EMBL" id="MBM7839665.1"/>
    </source>
</evidence>
<dbReference type="SUPFAM" id="SSF55347">
    <property type="entry name" value="Glyceraldehyde-3-phosphate dehydrogenase-like, C-terminal domain"/>
    <property type="match status" value="1"/>
</dbReference>
<organism evidence="4 5">
    <name type="scientific">Shouchella xiaoxiensis</name>
    <dbReference type="NCBI Taxonomy" id="766895"/>
    <lineage>
        <taxon>Bacteria</taxon>
        <taxon>Bacillati</taxon>
        <taxon>Bacillota</taxon>
        <taxon>Bacilli</taxon>
        <taxon>Bacillales</taxon>
        <taxon>Bacillaceae</taxon>
        <taxon>Shouchella</taxon>
    </lineage>
</organism>
<name>A0ABS2SVV3_9BACI</name>
<evidence type="ECO:0000259" key="2">
    <source>
        <dbReference type="Pfam" id="PF01408"/>
    </source>
</evidence>
<sequence>MKKQVRIGLVGYQFMGKAHSHAYRSLPFFFDTEVEPVLAAICGRNETAVKEAANQMGFESYETDWRSLIERDDIDVIDIVTPNNTHAEIAIAAAKAGKHVLTEKPLAMSVEEAEEMHDAVVSNQVIHMICHNYRFVPALTYAKKLIEEGKLGQIYHFRANYLQDFIMSPEFPLIWRLKKDVAGSGALGDLAAHSIDLAHYLVDDLTEIQALTKTFIKERPVGEMSGGLSATRAGEERGSVTVDDAVAIIGTFANGAMATFEATRFAGGNRNRNQIEINGEYGSIRWNMEDMNKLELYLAADAEGMQGFRTIDVTEESHPYMDAYWAAGHMIGYEHTFIHLIHEFMQGIATGKQPEPNFFDGLKNQAVLAAVEQAAETGQRQVVELPEIKTKSSK</sequence>
<feature type="domain" description="GFO/IDH/MocA-like oxidoreductase" evidence="3">
    <location>
        <begin position="141"/>
        <end position="285"/>
    </location>
</feature>
<dbReference type="EMBL" id="JAFBCV010000009">
    <property type="protein sequence ID" value="MBM7839665.1"/>
    <property type="molecule type" value="Genomic_DNA"/>
</dbReference>
<proteinExistence type="predicted"/>
<accession>A0ABS2SVV3</accession>
<keyword evidence="1" id="KW-0560">Oxidoreductase</keyword>
<evidence type="ECO:0000259" key="3">
    <source>
        <dbReference type="Pfam" id="PF22725"/>
    </source>
</evidence>
<reference evidence="4" key="1">
    <citation type="submission" date="2021-01" db="EMBL/GenBank/DDBJ databases">
        <title>Genomic Encyclopedia of Type Strains, Phase IV (KMG-IV): sequencing the most valuable type-strain genomes for metagenomic binning, comparative biology and taxonomic classification.</title>
        <authorList>
            <person name="Goeker M."/>
        </authorList>
    </citation>
    <scope>NUCLEOTIDE SEQUENCE</scope>
    <source>
        <strain evidence="4">DSM 21943</strain>
    </source>
</reference>
<dbReference type="InterPro" id="IPR036291">
    <property type="entry name" value="NAD(P)-bd_dom_sf"/>
</dbReference>
<evidence type="ECO:0000313" key="5">
    <source>
        <dbReference type="Proteomes" id="UP001179280"/>
    </source>
</evidence>
<dbReference type="Pfam" id="PF22725">
    <property type="entry name" value="GFO_IDH_MocA_C3"/>
    <property type="match status" value="1"/>
</dbReference>
<dbReference type="InterPro" id="IPR050463">
    <property type="entry name" value="Gfo/Idh/MocA_oxidrdct_glycsds"/>
</dbReference>
<dbReference type="SUPFAM" id="SSF51735">
    <property type="entry name" value="NAD(P)-binding Rossmann-fold domains"/>
    <property type="match status" value="1"/>
</dbReference>
<gene>
    <name evidence="4" type="ORF">JOC54_002945</name>
</gene>
<dbReference type="RefSeq" id="WP_204466858.1">
    <property type="nucleotide sequence ID" value="NZ_JAFBCV010000009.1"/>
</dbReference>
<dbReference type="PANTHER" id="PTHR43818:SF11">
    <property type="entry name" value="BCDNA.GH03377"/>
    <property type="match status" value="1"/>
</dbReference>
<dbReference type="Gene3D" id="3.40.50.720">
    <property type="entry name" value="NAD(P)-binding Rossmann-like Domain"/>
    <property type="match status" value="1"/>
</dbReference>
<protein>
    <submittedName>
        <fullName evidence="4">Dehydrogenase</fullName>
    </submittedName>
</protein>
<feature type="domain" description="Gfo/Idh/MocA-like oxidoreductase N-terminal" evidence="2">
    <location>
        <begin position="5"/>
        <end position="129"/>
    </location>
</feature>